<dbReference type="EMBL" id="ACDX02000001">
    <property type="protein sequence ID" value="EFC89736.1"/>
    <property type="molecule type" value="Genomic_DNA"/>
</dbReference>
<sequence>MRFVSRQYGVSRSMVERSSENLEVGFRRQLVGHLFRLPHRQGRE</sequence>
<gene>
    <name evidence="1" type="ORF">NEIMUCOT_03535</name>
</gene>
<name>D2ZSF3_NEIM2</name>
<organism evidence="1 2">
    <name type="scientific">Neisseria mucosa (strain ATCC 25996 / DSM 4631 / NCTC 10774 / M26)</name>
    <dbReference type="NCBI Taxonomy" id="546266"/>
    <lineage>
        <taxon>Bacteria</taxon>
        <taxon>Pseudomonadati</taxon>
        <taxon>Pseudomonadota</taxon>
        <taxon>Betaproteobacteria</taxon>
        <taxon>Neisseriales</taxon>
        <taxon>Neisseriaceae</taxon>
        <taxon>Neisseria</taxon>
    </lineage>
</organism>
<evidence type="ECO:0000313" key="2">
    <source>
        <dbReference type="Proteomes" id="UP000003344"/>
    </source>
</evidence>
<dbReference type="STRING" id="546266.NEIMUCOT_03535"/>
<comment type="caution">
    <text evidence="1">The sequence shown here is derived from an EMBL/GenBank/DDBJ whole genome shotgun (WGS) entry which is preliminary data.</text>
</comment>
<evidence type="ECO:0000313" key="1">
    <source>
        <dbReference type="EMBL" id="EFC89736.1"/>
    </source>
</evidence>
<protein>
    <submittedName>
        <fullName evidence="1">Uncharacterized protein</fullName>
    </submittedName>
</protein>
<dbReference type="AlphaFoldDB" id="D2ZSF3"/>
<proteinExistence type="predicted"/>
<dbReference type="Proteomes" id="UP000003344">
    <property type="component" value="Unassembled WGS sequence"/>
</dbReference>
<reference evidence="1 2" key="1">
    <citation type="submission" date="2009-10" db="EMBL/GenBank/DDBJ databases">
        <authorList>
            <person name="Weinstock G."/>
            <person name="Sodergren E."/>
            <person name="Clifton S."/>
            <person name="Fulton L."/>
            <person name="Fulton B."/>
            <person name="Courtney L."/>
            <person name="Fronick C."/>
            <person name="Harrison M."/>
            <person name="Strong C."/>
            <person name="Farmer C."/>
            <person name="Delahaunty K."/>
            <person name="Markovic C."/>
            <person name="Hall O."/>
            <person name="Minx P."/>
            <person name="Tomlinson C."/>
            <person name="Mitreva M."/>
            <person name="Nelson J."/>
            <person name="Hou S."/>
            <person name="Wollam A."/>
            <person name="Pepin K.H."/>
            <person name="Johnson M."/>
            <person name="Bhonagiri V."/>
            <person name="Nash W.E."/>
            <person name="Warren W."/>
            <person name="Chinwalla A."/>
            <person name="Mardis E.R."/>
            <person name="Wilson R.K."/>
        </authorList>
    </citation>
    <scope>NUCLEOTIDE SEQUENCE [LARGE SCALE GENOMIC DNA]</scope>
    <source>
        <strain evidence="2">ATCC 25996 / DSM 4631 / NCTC 10774 / M26</strain>
    </source>
</reference>
<accession>D2ZSF3</accession>